<dbReference type="RefSeq" id="WP_326088933.1">
    <property type="nucleotide sequence ID" value="NZ_JARLKZ010000008.1"/>
</dbReference>
<evidence type="ECO:0000313" key="2">
    <source>
        <dbReference type="EMBL" id="MEC0241224.1"/>
    </source>
</evidence>
<protein>
    <submittedName>
        <fullName evidence="2">Uncharacterized protein</fullName>
    </submittedName>
</protein>
<proteinExistence type="predicted"/>
<reference evidence="2 3" key="1">
    <citation type="submission" date="2023-03" db="EMBL/GenBank/DDBJ databases">
        <title>Bacillus Genome Sequencing.</title>
        <authorList>
            <person name="Dunlap C."/>
        </authorList>
    </citation>
    <scope>NUCLEOTIDE SEQUENCE [LARGE SCALE GENOMIC DNA]</scope>
    <source>
        <strain evidence="2 3">BD-525</strain>
    </source>
</reference>
<organism evidence="2 3">
    <name type="scientific">Paenibacillus dokdonensis</name>
    <dbReference type="NCBI Taxonomy" id="2567944"/>
    <lineage>
        <taxon>Bacteria</taxon>
        <taxon>Bacillati</taxon>
        <taxon>Bacillota</taxon>
        <taxon>Bacilli</taxon>
        <taxon>Bacillales</taxon>
        <taxon>Paenibacillaceae</taxon>
        <taxon>Paenibacillus</taxon>
    </lineage>
</organism>
<keyword evidence="1" id="KW-1133">Transmembrane helix</keyword>
<keyword evidence="3" id="KW-1185">Reference proteome</keyword>
<name>A0ABU6GNA9_9BACL</name>
<accession>A0ABU6GNA9</accession>
<feature type="transmembrane region" description="Helical" evidence="1">
    <location>
        <begin position="9"/>
        <end position="31"/>
    </location>
</feature>
<sequence length="114" mass="13032">MKRKTQRNLLITVVACSLFLIGSIVIVWPFIEDAMKQGPVNKPGVRHTTEAERQQILDSTEAITTKYGTFKRMITNQPLPDHGVVYDPKYVNKDTKVIIQDGRRFDRIPDGSKF</sequence>
<comment type="caution">
    <text evidence="2">The sequence shown here is derived from an EMBL/GenBank/DDBJ whole genome shotgun (WGS) entry which is preliminary data.</text>
</comment>
<keyword evidence="1" id="KW-0812">Transmembrane</keyword>
<evidence type="ECO:0000313" key="3">
    <source>
        <dbReference type="Proteomes" id="UP001344632"/>
    </source>
</evidence>
<dbReference type="Proteomes" id="UP001344632">
    <property type="component" value="Unassembled WGS sequence"/>
</dbReference>
<evidence type="ECO:0000256" key="1">
    <source>
        <dbReference type="SAM" id="Phobius"/>
    </source>
</evidence>
<dbReference type="EMBL" id="JARLKZ010000008">
    <property type="protein sequence ID" value="MEC0241224.1"/>
    <property type="molecule type" value="Genomic_DNA"/>
</dbReference>
<gene>
    <name evidence="2" type="ORF">P4H66_15335</name>
</gene>
<keyword evidence="1" id="KW-0472">Membrane</keyword>